<keyword evidence="1" id="KW-0853">WD repeat</keyword>
<evidence type="ECO:0000313" key="4">
    <source>
        <dbReference type="EMBL" id="KAJ2674632.1"/>
    </source>
</evidence>
<proteinExistence type="predicted"/>
<organism evidence="4 5">
    <name type="scientific">Coemansia spiralis</name>
    <dbReference type="NCBI Taxonomy" id="417178"/>
    <lineage>
        <taxon>Eukaryota</taxon>
        <taxon>Fungi</taxon>
        <taxon>Fungi incertae sedis</taxon>
        <taxon>Zoopagomycota</taxon>
        <taxon>Kickxellomycotina</taxon>
        <taxon>Kickxellomycetes</taxon>
        <taxon>Kickxellales</taxon>
        <taxon>Kickxellaceae</taxon>
        <taxon>Coemansia</taxon>
    </lineage>
</organism>
<dbReference type="Proteomes" id="UP001151518">
    <property type="component" value="Unassembled WGS sequence"/>
</dbReference>
<evidence type="ECO:0000256" key="1">
    <source>
        <dbReference type="ARBA" id="ARBA00022574"/>
    </source>
</evidence>
<dbReference type="Gene3D" id="2.130.10.10">
    <property type="entry name" value="YVTN repeat-like/Quinoprotein amine dehydrogenase"/>
    <property type="match status" value="1"/>
</dbReference>
<sequence length="546" mass="60000">MTGQNSKRLKRSRASASEETPSRSTTRRRRGQRQGDPANNNGSEGIEPNAGQQLVGTTAPSAAPPALPGFVWDEERQRYFPAVSRAANRQEQQEQERERSRMQTIAEARMREKKRRMQQHSSWSIPSTVRQRSTALTSAGLRWSGTQSTEATRLRFAPLKRYMHEVSVSAPPAIVTSICTFPLDRERTTDYGTRVVVIGRRSGGINIVTVADDRFTEDELTGLETDGEVTSIQHITKDRYFYTDIGEGFGGSMSVASTMHGKLSTLGFPNHSVFCASKLPTVDSVLHMVTAVGLSNSVVTVEVAPTGFVGAFGASTSSDILSTSFLGGNPKVFVGGGRDGRVRLFDTRVSGKRHDKRFGLMSEHSSIKRHDSSVHGIGADRWFVVSTSMDGRSRVSDIRMPNNDYHWLNDPQIAEHRPVSTHVWNLHIPSLLPAASRRLGFDIKFGVAAIAGSDADVRLWDVRKGEMLTNIGENPWDHGSCAAVCLDWDSPTAHPWLITGCSSSVMASCNGLNEPWDDFFDEDKDAEERSHADSLIGGYSESGEAE</sequence>
<reference evidence="4" key="1">
    <citation type="submission" date="2022-07" db="EMBL/GenBank/DDBJ databases">
        <title>Phylogenomic reconstructions and comparative analyses of Kickxellomycotina fungi.</title>
        <authorList>
            <person name="Reynolds N.K."/>
            <person name="Stajich J.E."/>
            <person name="Barry K."/>
            <person name="Grigoriev I.V."/>
            <person name="Crous P."/>
            <person name="Smith M.E."/>
        </authorList>
    </citation>
    <scope>NUCLEOTIDE SEQUENCE</scope>
    <source>
        <strain evidence="4">NRRL 3115</strain>
    </source>
</reference>
<comment type="caution">
    <text evidence="4">The sequence shown here is derived from an EMBL/GenBank/DDBJ whole genome shotgun (WGS) entry which is preliminary data.</text>
</comment>
<feature type="region of interest" description="Disordered" evidence="3">
    <location>
        <begin position="112"/>
        <end position="131"/>
    </location>
</feature>
<dbReference type="AlphaFoldDB" id="A0A9W8G0Q1"/>
<evidence type="ECO:0000256" key="3">
    <source>
        <dbReference type="SAM" id="MobiDB-lite"/>
    </source>
</evidence>
<gene>
    <name evidence="4" type="ORF">GGI25_004284</name>
</gene>
<evidence type="ECO:0000256" key="2">
    <source>
        <dbReference type="ARBA" id="ARBA00022737"/>
    </source>
</evidence>
<accession>A0A9W8G0Q1</accession>
<dbReference type="PANTHER" id="PTHR44472:SF1">
    <property type="entry name" value="DDB1 AND CUL4 ASSOCIATED FACTOR 4"/>
    <property type="match status" value="1"/>
</dbReference>
<feature type="region of interest" description="Disordered" evidence="3">
    <location>
        <begin position="1"/>
        <end position="68"/>
    </location>
</feature>
<dbReference type="PANTHER" id="PTHR44472">
    <property type="entry name" value="DDB1- AND CUL4-ASSOCIATED FACTOR 4-RELATED"/>
    <property type="match status" value="1"/>
</dbReference>
<dbReference type="InterPro" id="IPR036322">
    <property type="entry name" value="WD40_repeat_dom_sf"/>
</dbReference>
<feature type="region of interest" description="Disordered" evidence="3">
    <location>
        <begin position="520"/>
        <end position="546"/>
    </location>
</feature>
<dbReference type="InterPro" id="IPR052254">
    <property type="entry name" value="CUL4-DDB1_E3_ligase_receptor"/>
</dbReference>
<evidence type="ECO:0008006" key="6">
    <source>
        <dbReference type="Google" id="ProtNLM"/>
    </source>
</evidence>
<feature type="compositionally biased region" description="Polar residues" evidence="3">
    <location>
        <begin position="119"/>
        <end position="131"/>
    </location>
</feature>
<name>A0A9W8G0Q1_9FUNG</name>
<dbReference type="EMBL" id="JANBTW010000055">
    <property type="protein sequence ID" value="KAJ2674632.1"/>
    <property type="molecule type" value="Genomic_DNA"/>
</dbReference>
<dbReference type="SUPFAM" id="SSF50978">
    <property type="entry name" value="WD40 repeat-like"/>
    <property type="match status" value="1"/>
</dbReference>
<dbReference type="OrthoDB" id="128867at2759"/>
<feature type="compositionally biased region" description="Low complexity" evidence="3">
    <location>
        <begin position="14"/>
        <end position="24"/>
    </location>
</feature>
<keyword evidence="2" id="KW-0677">Repeat</keyword>
<evidence type="ECO:0000313" key="5">
    <source>
        <dbReference type="Proteomes" id="UP001151518"/>
    </source>
</evidence>
<dbReference type="InterPro" id="IPR015943">
    <property type="entry name" value="WD40/YVTN_repeat-like_dom_sf"/>
</dbReference>
<dbReference type="GO" id="GO:0080008">
    <property type="term" value="C:Cul4-RING E3 ubiquitin ligase complex"/>
    <property type="evidence" value="ECO:0007669"/>
    <property type="project" value="TreeGrafter"/>
</dbReference>
<protein>
    <recommendedName>
        <fullName evidence="6">WD40 repeat-like protein</fullName>
    </recommendedName>
</protein>